<dbReference type="AlphaFoldDB" id="A6JD22"/>
<evidence type="ECO:0000313" key="1">
    <source>
        <dbReference type="EMBL" id="EDL89944.1"/>
    </source>
</evidence>
<gene>
    <name evidence="1" type="ORF">rCG_56959</name>
</gene>
<proteinExistence type="predicted"/>
<sequence>MKGKTVQTFGKLSVLFREVIELRPALPTFLIEMQTCE</sequence>
<organism evidence="1 2">
    <name type="scientific">Rattus norvegicus</name>
    <name type="common">Rat</name>
    <dbReference type="NCBI Taxonomy" id="10116"/>
    <lineage>
        <taxon>Eukaryota</taxon>
        <taxon>Metazoa</taxon>
        <taxon>Chordata</taxon>
        <taxon>Craniata</taxon>
        <taxon>Vertebrata</taxon>
        <taxon>Euteleostomi</taxon>
        <taxon>Mammalia</taxon>
        <taxon>Eutheria</taxon>
        <taxon>Euarchontoglires</taxon>
        <taxon>Glires</taxon>
        <taxon>Rodentia</taxon>
        <taxon>Myomorpha</taxon>
        <taxon>Muroidea</taxon>
        <taxon>Muridae</taxon>
        <taxon>Murinae</taxon>
        <taxon>Rattus</taxon>
    </lineage>
</organism>
<protein>
    <submittedName>
        <fullName evidence="1">RCG56959</fullName>
    </submittedName>
</protein>
<name>A6JD22_RAT</name>
<reference evidence="2" key="1">
    <citation type="submission" date="2005-09" db="EMBL/GenBank/DDBJ databases">
        <authorList>
            <person name="Mural R.J."/>
            <person name="Li P.W."/>
            <person name="Adams M.D."/>
            <person name="Amanatides P.G."/>
            <person name="Baden-Tillson H."/>
            <person name="Barnstead M."/>
            <person name="Chin S.H."/>
            <person name="Dew I."/>
            <person name="Evans C.A."/>
            <person name="Ferriera S."/>
            <person name="Flanigan M."/>
            <person name="Fosler C."/>
            <person name="Glodek A."/>
            <person name="Gu Z."/>
            <person name="Holt R.A."/>
            <person name="Jennings D."/>
            <person name="Kraft C.L."/>
            <person name="Lu F."/>
            <person name="Nguyen T."/>
            <person name="Nusskern D.R."/>
            <person name="Pfannkoch C.M."/>
            <person name="Sitter C."/>
            <person name="Sutton G.G."/>
            <person name="Venter J.C."/>
            <person name="Wang Z."/>
            <person name="Woodage T."/>
            <person name="Zheng X.H."/>
            <person name="Zhong F."/>
        </authorList>
    </citation>
    <scope>NUCLEOTIDE SEQUENCE [LARGE SCALE GENOMIC DNA]</scope>
    <source>
        <strain>BN</strain>
        <strain evidence="2">Sprague-Dawley</strain>
    </source>
</reference>
<dbReference type="EMBL" id="CH473981">
    <property type="protein sequence ID" value="EDL89944.1"/>
    <property type="molecule type" value="Genomic_DNA"/>
</dbReference>
<dbReference type="Proteomes" id="UP000234681">
    <property type="component" value="Chromosome 14"/>
</dbReference>
<evidence type="ECO:0000313" key="2">
    <source>
        <dbReference type="Proteomes" id="UP000234681"/>
    </source>
</evidence>
<accession>A6JD22</accession>